<dbReference type="Pfam" id="PF12412">
    <property type="entry name" value="DUF3667"/>
    <property type="match status" value="1"/>
</dbReference>
<keyword evidence="2" id="KW-0812">Transmembrane</keyword>
<evidence type="ECO:0000256" key="2">
    <source>
        <dbReference type="SAM" id="Phobius"/>
    </source>
</evidence>
<sequence length="405" mass="44560">MNHEEATETAAAQAAVSAPSAPAAPPKHCGNCGAPMYGPFCYACGQPEKGMIRHLASVMADVADTIFNVDSRIFRSILPLYLRPGFLTNEYFAGRRTRYVTPFRLFFFLCVISFFAIQFSLDLDDANFNLVGEGNNGGIERAQTAAEVDTRLQAALQGLATARAATGNRAKAVAKVDKAESEVRHKAEERIAWLKRRDDAVAAGHAAPPDPDADDEDGGTLSIDGTPWDPVAHPIAIGWLPAFVNTKLNSMAHHAKDNINAARKHPGEAIARLFSVLPQTLFVLMPLFALLLKIAYIFKRRLYMEHLMVALHSHAFIFMSLLLVVLLHLLIGWADTSAHWALPVLNLLRAAVWTWLPIYLFLMAKRVYRQGWFMTTFKFCVVGFCYLFLLGFGLAGAAIASLTIA</sequence>
<feature type="transmembrane region" description="Helical" evidence="2">
    <location>
        <begin position="310"/>
        <end position="334"/>
    </location>
</feature>
<dbReference type="InterPro" id="IPR022134">
    <property type="entry name" value="DUF3667"/>
</dbReference>
<gene>
    <name evidence="3" type="ORF">FHW12_003774</name>
</gene>
<dbReference type="EMBL" id="JACGXL010000007">
    <property type="protein sequence ID" value="MBA8889528.1"/>
    <property type="molecule type" value="Genomic_DNA"/>
</dbReference>
<proteinExistence type="predicted"/>
<feature type="region of interest" description="Disordered" evidence="1">
    <location>
        <begin position="203"/>
        <end position="223"/>
    </location>
</feature>
<protein>
    <recommendedName>
        <fullName evidence="5">DUF3667 domain-containing protein</fullName>
    </recommendedName>
</protein>
<dbReference type="AlphaFoldDB" id="A0A839F7K8"/>
<keyword evidence="2" id="KW-1133">Transmembrane helix</keyword>
<evidence type="ECO:0008006" key="5">
    <source>
        <dbReference type="Google" id="ProtNLM"/>
    </source>
</evidence>
<comment type="caution">
    <text evidence="3">The sequence shown here is derived from an EMBL/GenBank/DDBJ whole genome shotgun (WGS) entry which is preliminary data.</text>
</comment>
<evidence type="ECO:0000313" key="3">
    <source>
        <dbReference type="EMBL" id="MBA8889528.1"/>
    </source>
</evidence>
<accession>A0A839F7K8</accession>
<reference evidence="3 4" key="1">
    <citation type="submission" date="2020-07" db="EMBL/GenBank/DDBJ databases">
        <title>Genomic Encyclopedia of Type Strains, Phase IV (KMG-V): Genome sequencing to study the core and pangenomes of soil and plant-associated prokaryotes.</title>
        <authorList>
            <person name="Whitman W."/>
        </authorList>
    </citation>
    <scope>NUCLEOTIDE SEQUENCE [LARGE SCALE GENOMIC DNA]</scope>
    <source>
        <strain evidence="3 4">RH2WT43</strain>
    </source>
</reference>
<feature type="transmembrane region" description="Helical" evidence="2">
    <location>
        <begin position="340"/>
        <end position="364"/>
    </location>
</feature>
<evidence type="ECO:0000256" key="1">
    <source>
        <dbReference type="SAM" id="MobiDB-lite"/>
    </source>
</evidence>
<keyword evidence="2" id="KW-0472">Membrane</keyword>
<name>A0A839F7K8_9GAMM</name>
<feature type="transmembrane region" description="Helical" evidence="2">
    <location>
        <begin position="103"/>
        <end position="121"/>
    </location>
</feature>
<evidence type="ECO:0000313" key="4">
    <source>
        <dbReference type="Proteomes" id="UP000550401"/>
    </source>
</evidence>
<organism evidence="3 4">
    <name type="scientific">Dokdonella fugitiva</name>
    <dbReference type="NCBI Taxonomy" id="328517"/>
    <lineage>
        <taxon>Bacteria</taxon>
        <taxon>Pseudomonadati</taxon>
        <taxon>Pseudomonadota</taxon>
        <taxon>Gammaproteobacteria</taxon>
        <taxon>Lysobacterales</taxon>
        <taxon>Rhodanobacteraceae</taxon>
        <taxon>Dokdonella</taxon>
    </lineage>
</organism>
<keyword evidence="4" id="KW-1185">Reference proteome</keyword>
<dbReference type="Proteomes" id="UP000550401">
    <property type="component" value="Unassembled WGS sequence"/>
</dbReference>
<feature type="transmembrane region" description="Helical" evidence="2">
    <location>
        <begin position="376"/>
        <end position="404"/>
    </location>
</feature>
<dbReference type="RefSeq" id="WP_182532571.1">
    <property type="nucleotide sequence ID" value="NZ_JACGXL010000007.1"/>
</dbReference>
<feature type="transmembrane region" description="Helical" evidence="2">
    <location>
        <begin position="281"/>
        <end position="298"/>
    </location>
</feature>